<dbReference type="PROSITE" id="PS51257">
    <property type="entry name" value="PROKAR_LIPOPROTEIN"/>
    <property type="match status" value="1"/>
</dbReference>
<dbReference type="InterPro" id="IPR050490">
    <property type="entry name" value="Bact_solute-bd_prot1"/>
</dbReference>
<evidence type="ECO:0000313" key="8">
    <source>
        <dbReference type="EMBL" id="KSW12945.1"/>
    </source>
</evidence>
<dbReference type="OrthoDB" id="4289620at2"/>
<organism evidence="8 9">
    <name type="scientific">Schaalia odontolytica</name>
    <dbReference type="NCBI Taxonomy" id="1660"/>
    <lineage>
        <taxon>Bacteria</taxon>
        <taxon>Bacillati</taxon>
        <taxon>Actinomycetota</taxon>
        <taxon>Actinomycetes</taxon>
        <taxon>Actinomycetales</taxon>
        <taxon>Actinomycetaceae</taxon>
        <taxon>Schaalia</taxon>
    </lineage>
</organism>
<evidence type="ECO:0000256" key="4">
    <source>
        <dbReference type="ARBA" id="ARBA00023139"/>
    </source>
</evidence>
<gene>
    <name evidence="8" type="ORF">APY09_00845</name>
</gene>
<feature type="chain" id="PRO_5039726457" evidence="7">
    <location>
        <begin position="23"/>
        <end position="470"/>
    </location>
</feature>
<evidence type="ECO:0000256" key="1">
    <source>
        <dbReference type="ARBA" id="ARBA00022475"/>
    </source>
</evidence>
<evidence type="ECO:0000256" key="6">
    <source>
        <dbReference type="SAM" id="MobiDB-lite"/>
    </source>
</evidence>
<dbReference type="PANTHER" id="PTHR43649">
    <property type="entry name" value="ARABINOSE-BINDING PROTEIN-RELATED"/>
    <property type="match status" value="1"/>
</dbReference>
<keyword evidence="5" id="KW-0449">Lipoprotein</keyword>
<feature type="signal peptide" evidence="7">
    <location>
        <begin position="1"/>
        <end position="22"/>
    </location>
</feature>
<dbReference type="Proteomes" id="UP000054686">
    <property type="component" value="Unassembled WGS sequence"/>
</dbReference>
<keyword evidence="1" id="KW-1003">Cell membrane</keyword>
<keyword evidence="3" id="KW-0472">Membrane</keyword>
<keyword evidence="2 7" id="KW-0732">Signal</keyword>
<reference evidence="8 9" key="1">
    <citation type="submission" date="2015-10" db="EMBL/GenBank/DDBJ databases">
        <title>Draft Genome of Actinomyces odontolyticus subsp. actinosynbacter strain XH001.</title>
        <authorList>
            <person name="Mclean J.S."/>
            <person name="He X."/>
        </authorList>
    </citation>
    <scope>NUCLEOTIDE SEQUENCE [LARGE SCALE GENOMIC DNA]</scope>
    <source>
        <strain evidence="8 9">XH001</strain>
    </source>
</reference>
<dbReference type="InterPro" id="IPR006059">
    <property type="entry name" value="SBP"/>
</dbReference>
<protein>
    <submittedName>
        <fullName evidence="8">ABC transporter substrate-binding protein</fullName>
    </submittedName>
</protein>
<sequence>MLKKKMAAGVVALAMFSTLGLAACNPGGSSSDSSSGGSTAAGSIPEPDVACDIPAGNLDDSKIDTSKVEGEITFQTQGLQNDFGDFFKAKIKEFEDANPGVKINWTDQGGGAEFDQTVTAQASNCKMADVINVPSSTILALSKSNLLMDYDVKAPGIGDKFVKSIWESTALGANDHHTALPWYFGPYITTYNKEVFKRAGLDENMPPKTMDELFEDAAKVGADGQGDYGIYGSPEWYMIAQLHGMGVNLLNADKTAFDFADNEAAINYVTKLSELYASGAIPKDSLTGEPDPGKAYTDGNLAFGTPNASFLKSVKKNNETVYQNTGVGPFPTNPGIKPVFEGQYIGVSVTTQNAPLAMKFAEWITNAENEYAWTHDGGAIIFPAATDALDKLVANPPEIADDPVFKAAYEEAAKAAKDAEAYTDVFYATGAVKDALIENVNKAIRGEVDPKTALKTAQDQMNEKLKALGD</sequence>
<feature type="region of interest" description="Disordered" evidence="6">
    <location>
        <begin position="27"/>
        <end position="46"/>
    </location>
</feature>
<dbReference type="Pfam" id="PF01547">
    <property type="entry name" value="SBP_bac_1"/>
    <property type="match status" value="1"/>
</dbReference>
<dbReference type="AlphaFoldDB" id="A0A0V8RY24"/>
<dbReference type="EMBL" id="LLVT01000001">
    <property type="protein sequence ID" value="KSW12945.1"/>
    <property type="molecule type" value="Genomic_DNA"/>
</dbReference>
<dbReference type="PANTHER" id="PTHR43649:SF33">
    <property type="entry name" value="POLYGALACTURONAN_RHAMNOGALACTURONAN-BINDING PROTEIN YTCQ"/>
    <property type="match status" value="1"/>
</dbReference>
<keyword evidence="4" id="KW-0564">Palmitate</keyword>
<dbReference type="SUPFAM" id="SSF53850">
    <property type="entry name" value="Periplasmic binding protein-like II"/>
    <property type="match status" value="1"/>
</dbReference>
<comment type="caution">
    <text evidence="8">The sequence shown here is derived from an EMBL/GenBank/DDBJ whole genome shotgun (WGS) entry which is preliminary data.</text>
</comment>
<feature type="compositionally biased region" description="Low complexity" evidence="6">
    <location>
        <begin position="27"/>
        <end position="43"/>
    </location>
</feature>
<evidence type="ECO:0000313" key="9">
    <source>
        <dbReference type="Proteomes" id="UP000054686"/>
    </source>
</evidence>
<evidence type="ECO:0000256" key="7">
    <source>
        <dbReference type="SAM" id="SignalP"/>
    </source>
</evidence>
<dbReference type="Gene3D" id="3.40.190.10">
    <property type="entry name" value="Periplasmic binding protein-like II"/>
    <property type="match status" value="1"/>
</dbReference>
<evidence type="ECO:0000256" key="3">
    <source>
        <dbReference type="ARBA" id="ARBA00023136"/>
    </source>
</evidence>
<proteinExistence type="predicted"/>
<evidence type="ECO:0000256" key="2">
    <source>
        <dbReference type="ARBA" id="ARBA00022729"/>
    </source>
</evidence>
<dbReference type="RefSeq" id="WP_060565763.1">
    <property type="nucleotide sequence ID" value="NZ_CP040006.1"/>
</dbReference>
<name>A0A0V8RY24_9ACTO</name>
<evidence type="ECO:0000256" key="5">
    <source>
        <dbReference type="ARBA" id="ARBA00023288"/>
    </source>
</evidence>
<accession>A0A0V8RY24</accession>